<evidence type="ECO:0000313" key="5">
    <source>
        <dbReference type="Proteomes" id="UP000541425"/>
    </source>
</evidence>
<dbReference type="AlphaFoldDB" id="A0A7W5YGT8"/>
<evidence type="ECO:0000256" key="1">
    <source>
        <dbReference type="SAM" id="SignalP"/>
    </source>
</evidence>
<evidence type="ECO:0000259" key="2">
    <source>
        <dbReference type="Pfam" id="PF13320"/>
    </source>
</evidence>
<proteinExistence type="predicted"/>
<accession>A0A7W5YGT8</accession>
<evidence type="ECO:0008006" key="6">
    <source>
        <dbReference type="Google" id="ProtNLM"/>
    </source>
</evidence>
<dbReference type="EMBL" id="JACICA010000012">
    <property type="protein sequence ID" value="MBB3703436.1"/>
    <property type="molecule type" value="Genomic_DNA"/>
</dbReference>
<dbReference type="RefSeq" id="WP_183697786.1">
    <property type="nucleotide sequence ID" value="NZ_JACICA010000012.1"/>
</dbReference>
<evidence type="ECO:0000313" key="4">
    <source>
        <dbReference type="EMBL" id="MBB3703436.1"/>
    </source>
</evidence>
<feature type="domain" description="Glycoside hydrolase 123 N-terminal" evidence="3">
    <location>
        <begin position="54"/>
        <end position="182"/>
    </location>
</feature>
<feature type="signal peptide" evidence="1">
    <location>
        <begin position="1"/>
        <end position="21"/>
    </location>
</feature>
<sequence>MKFLKILRLSSLFLWATSISAQEGIYGDYAEPEDSATVERTAWENLPNKLQMSWGSRDIHYEKYQPPLFSVTTDTVVYAWRGERVGVQAVLFSREEVGPLSLRISGNKSLGGAARFVNYVWTDNFRGCGNHPTGWEPYLVPDVIDLETTKMLEKETTRPVWCTFEIPQAAKPGPYSIRLKVLNARKKVVGRLNLKVMVQERVLPKPSDWKFNLNFWMQPYAVSRYYRVRPWSQAHFDALRPYMQMLARAGQKVGTAILLYEPWGAQSNDKFEPMVLTTKKVDGSWAYDYTIFDRWITFLDSCGINGQINCFSMIPWDMSFRYMDEASQKYAYLKTSTSSAEYEKFWTDFLRSFAEHLKAKGWFERIVIAMDERGLDAMTDAYRVAQQAVPGIKMALAGNYHKELADKLYDYCVAYGQHFTDKEIAMRNAKGWVTTTYTACPDAEPNVCSNNSPADAAYLPIYCLANGFNGFLRWAWMNWTDAPLQDTRFRMFTPGDTYMVYPGGRSSIRFERVIEGVQQAEKVRLLREEYTKTNNTIALQQLNGLISEFASGKVDAERPSSFYVNRLENLLNDTSQRAFDKKH</sequence>
<reference evidence="4 5" key="1">
    <citation type="submission" date="2020-08" db="EMBL/GenBank/DDBJ databases">
        <title>Genomic Encyclopedia of Type Strains, Phase IV (KMG-IV): sequencing the most valuable type-strain genomes for metagenomic binning, comparative biology and taxonomic classification.</title>
        <authorList>
            <person name="Goeker M."/>
        </authorList>
    </citation>
    <scope>NUCLEOTIDE SEQUENCE [LARGE SCALE GENOMIC DNA]</scope>
    <source>
        <strain evidence="4 5">DSM 22548</strain>
    </source>
</reference>
<dbReference type="Pfam" id="PF22680">
    <property type="entry name" value="Glyco_hydro_123_N_2"/>
    <property type="match status" value="1"/>
</dbReference>
<evidence type="ECO:0000259" key="3">
    <source>
        <dbReference type="Pfam" id="PF22680"/>
    </source>
</evidence>
<dbReference type="Proteomes" id="UP000541425">
    <property type="component" value="Unassembled WGS sequence"/>
</dbReference>
<name>A0A7W5YGT8_9BACT</name>
<keyword evidence="1" id="KW-0732">Signal</keyword>
<protein>
    <recommendedName>
        <fullName evidence="6">DUF4091 domain-containing protein</fullName>
    </recommendedName>
</protein>
<comment type="caution">
    <text evidence="4">The sequence shown here is derived from an EMBL/GenBank/DDBJ whole genome shotgun (WGS) entry which is preliminary data.</text>
</comment>
<organism evidence="4 5">
    <name type="scientific">Alloprevotella rava</name>
    <dbReference type="NCBI Taxonomy" id="671218"/>
    <lineage>
        <taxon>Bacteria</taxon>
        <taxon>Pseudomonadati</taxon>
        <taxon>Bacteroidota</taxon>
        <taxon>Bacteroidia</taxon>
        <taxon>Bacteroidales</taxon>
        <taxon>Prevotellaceae</taxon>
        <taxon>Alloprevotella</taxon>
    </lineage>
</organism>
<feature type="chain" id="PRO_5031573620" description="DUF4091 domain-containing protein" evidence="1">
    <location>
        <begin position="22"/>
        <end position="583"/>
    </location>
</feature>
<dbReference type="InterPro" id="IPR025150">
    <property type="entry name" value="GH123_cat"/>
</dbReference>
<gene>
    <name evidence="4" type="ORF">FHS60_001925</name>
</gene>
<dbReference type="InterPro" id="IPR053850">
    <property type="entry name" value="Glyco_hydro_123_N_2"/>
</dbReference>
<feature type="domain" description="Glycoside hydrolase 123 catalytic" evidence="2">
    <location>
        <begin position="216"/>
        <end position="526"/>
    </location>
</feature>
<dbReference type="Pfam" id="PF13320">
    <property type="entry name" value="GH123_cat"/>
    <property type="match status" value="1"/>
</dbReference>